<gene>
    <name evidence="2" type="ORF">B0I35DRAFT_100994</name>
</gene>
<keyword evidence="1" id="KW-0472">Membrane</keyword>
<evidence type="ECO:0000313" key="3">
    <source>
        <dbReference type="Proteomes" id="UP000813444"/>
    </source>
</evidence>
<sequence>MEAARNLSRTNFMHSCNQFTPPGAPKSSLNAMKVWLYPTQESRAEYYAFQENEATQLADIKPSEVAAENPGASLSILFIPRDDLENIAMSRANFLQVFESFGLDPFFLDLLSWNWYGIQSSGPYKDTYTTIISILPYVLIFSFNPITFETRAICLPRDSDGLRDASATVDTFKSILANFTSLIYSPYALTLTVLFQLAPWLDEFAYTHLQDIRETEQMTNHGSYGNMYEKPSNTATPSKVQELMDLSKRVGLSSVNLANCERHQTIAMAICDYLEKETEKKPHVYCSKAEFVEKLRACIREVAAVLPHIKTRIQGCAATTKYLQERVRTQSTVIWSLLTHEDTSLTLELADCTQRLTEQSTNLAEKSVLIANRSGLMAEQALKDSSSMKTISVMTMAFLPGTFFAALFALPSLKWDESVVVQDRFWVYWVFTLPATLLVFVLWFLLTQRKSQPETLGMNAAQLT</sequence>
<dbReference type="AlphaFoldDB" id="A0A8K0SJZ9"/>
<feature type="transmembrane region" description="Helical" evidence="1">
    <location>
        <begin position="391"/>
        <end position="413"/>
    </location>
</feature>
<proteinExistence type="predicted"/>
<evidence type="ECO:0000256" key="1">
    <source>
        <dbReference type="SAM" id="Phobius"/>
    </source>
</evidence>
<dbReference type="OrthoDB" id="3561681at2759"/>
<comment type="caution">
    <text evidence="2">The sequence shown here is derived from an EMBL/GenBank/DDBJ whole genome shotgun (WGS) entry which is preliminary data.</text>
</comment>
<keyword evidence="1" id="KW-0812">Transmembrane</keyword>
<name>A0A8K0SJZ9_9HYPO</name>
<accession>A0A8K0SJZ9</accession>
<feature type="transmembrane region" description="Helical" evidence="1">
    <location>
        <begin position="425"/>
        <end position="446"/>
    </location>
</feature>
<dbReference type="Gene3D" id="1.20.58.340">
    <property type="entry name" value="Magnesium transport protein CorA, transmembrane region"/>
    <property type="match status" value="1"/>
</dbReference>
<reference evidence="2" key="1">
    <citation type="journal article" date="2021" name="Nat. Commun.">
        <title>Genetic determinants of endophytism in the Arabidopsis root mycobiome.</title>
        <authorList>
            <person name="Mesny F."/>
            <person name="Miyauchi S."/>
            <person name="Thiergart T."/>
            <person name="Pickel B."/>
            <person name="Atanasova L."/>
            <person name="Karlsson M."/>
            <person name="Huettel B."/>
            <person name="Barry K.W."/>
            <person name="Haridas S."/>
            <person name="Chen C."/>
            <person name="Bauer D."/>
            <person name="Andreopoulos W."/>
            <person name="Pangilinan J."/>
            <person name="LaButti K."/>
            <person name="Riley R."/>
            <person name="Lipzen A."/>
            <person name="Clum A."/>
            <person name="Drula E."/>
            <person name="Henrissat B."/>
            <person name="Kohler A."/>
            <person name="Grigoriev I.V."/>
            <person name="Martin F.M."/>
            <person name="Hacquard S."/>
        </authorList>
    </citation>
    <scope>NUCLEOTIDE SEQUENCE</scope>
    <source>
        <strain evidence="2">MPI-CAGE-CH-0235</strain>
    </source>
</reference>
<keyword evidence="1" id="KW-1133">Transmembrane helix</keyword>
<evidence type="ECO:0000313" key="2">
    <source>
        <dbReference type="EMBL" id="KAH7307964.1"/>
    </source>
</evidence>
<protein>
    <submittedName>
        <fullName evidence="2">Uncharacterized protein</fullName>
    </submittedName>
</protein>
<organism evidence="2 3">
    <name type="scientific">Stachybotrys elegans</name>
    <dbReference type="NCBI Taxonomy" id="80388"/>
    <lineage>
        <taxon>Eukaryota</taxon>
        <taxon>Fungi</taxon>
        <taxon>Dikarya</taxon>
        <taxon>Ascomycota</taxon>
        <taxon>Pezizomycotina</taxon>
        <taxon>Sordariomycetes</taxon>
        <taxon>Hypocreomycetidae</taxon>
        <taxon>Hypocreales</taxon>
        <taxon>Stachybotryaceae</taxon>
        <taxon>Stachybotrys</taxon>
    </lineage>
</organism>
<dbReference type="Proteomes" id="UP000813444">
    <property type="component" value="Unassembled WGS sequence"/>
</dbReference>
<dbReference type="EMBL" id="JAGPNK010000016">
    <property type="protein sequence ID" value="KAH7307964.1"/>
    <property type="molecule type" value="Genomic_DNA"/>
</dbReference>
<keyword evidence="3" id="KW-1185">Reference proteome</keyword>